<evidence type="ECO:0000313" key="9">
    <source>
        <dbReference type="Proteomes" id="UP000324781"/>
    </source>
</evidence>
<dbReference type="NCBIfam" id="TIGR00488">
    <property type="entry name" value="bis(5'-nucleosyl)-tetraphosphatase (symmetrical) YqeK"/>
    <property type="match status" value="1"/>
</dbReference>
<organism evidence="8 9">
    <name type="scientific">Thermoclostridium caenicola</name>
    <dbReference type="NCBI Taxonomy" id="659425"/>
    <lineage>
        <taxon>Bacteria</taxon>
        <taxon>Bacillati</taxon>
        <taxon>Bacillota</taxon>
        <taxon>Clostridia</taxon>
        <taxon>Eubacteriales</taxon>
        <taxon>Oscillospiraceae</taxon>
        <taxon>Thermoclostridium</taxon>
    </lineage>
</organism>
<accession>A0A1M6HTT8</accession>
<dbReference type="PANTHER" id="PTHR35795:SF1">
    <property type="entry name" value="BIS(5'-NUCLEOSYL)-TETRAPHOSPHATASE, SYMMETRICAL"/>
    <property type="match status" value="1"/>
</dbReference>
<keyword evidence="3" id="KW-0547">Nucleotide-binding</keyword>
<evidence type="ECO:0000313" key="8">
    <source>
        <dbReference type="EMBL" id="SHJ25632.1"/>
    </source>
</evidence>
<evidence type="ECO:0000256" key="1">
    <source>
        <dbReference type="ARBA" id="ARBA00012506"/>
    </source>
</evidence>
<dbReference type="SUPFAM" id="SSF109604">
    <property type="entry name" value="HD-domain/PDEase-like"/>
    <property type="match status" value="1"/>
</dbReference>
<dbReference type="InterPro" id="IPR005249">
    <property type="entry name" value="YqeK"/>
</dbReference>
<dbReference type="GO" id="GO:0008803">
    <property type="term" value="F:bis(5'-nucleosyl)-tetraphosphatase (symmetrical) activity"/>
    <property type="evidence" value="ECO:0007669"/>
    <property type="project" value="UniProtKB-EC"/>
</dbReference>
<sequence length="198" mass="22537">MTLDALELDRIQEKLKATLSEKRYIHSLNVAETAVKMAGHYGADEKKTYLAGLLHDCGKFLKGDMAREYVKSIGYEPDEIEWAQPGLLHAIIGEHLARKEYGITDPEILGAIRWHNTGKAGMTLVEKIIYIADYIEPGRKFDGVEAMREEAFRDLDRCIVLCADSTIRYVLDHEHLLHPRTVETRNHSLCTIKASNMR</sequence>
<dbReference type="Pfam" id="PF01966">
    <property type="entry name" value="HD"/>
    <property type="match status" value="1"/>
</dbReference>
<dbReference type="PROSITE" id="PS51831">
    <property type="entry name" value="HD"/>
    <property type="match status" value="1"/>
</dbReference>
<evidence type="ECO:0000256" key="6">
    <source>
        <dbReference type="ARBA" id="ARBA00049417"/>
    </source>
</evidence>
<dbReference type="InterPro" id="IPR006674">
    <property type="entry name" value="HD_domain"/>
</dbReference>
<feature type="domain" description="HD" evidence="7">
    <location>
        <begin position="23"/>
        <end position="138"/>
    </location>
</feature>
<evidence type="ECO:0000256" key="3">
    <source>
        <dbReference type="ARBA" id="ARBA00022741"/>
    </source>
</evidence>
<evidence type="ECO:0000259" key="7">
    <source>
        <dbReference type="PROSITE" id="PS51831"/>
    </source>
</evidence>
<reference evidence="8 9" key="1">
    <citation type="submission" date="2016-11" db="EMBL/GenBank/DDBJ databases">
        <authorList>
            <person name="Varghese N."/>
            <person name="Submissions S."/>
        </authorList>
    </citation>
    <scope>NUCLEOTIDE SEQUENCE [LARGE SCALE GENOMIC DNA]</scope>
    <source>
        <strain evidence="8 9">DSM 19027</strain>
    </source>
</reference>
<dbReference type="InterPro" id="IPR006675">
    <property type="entry name" value="HDIG_dom"/>
</dbReference>
<proteinExistence type="predicted"/>
<evidence type="ECO:0000256" key="5">
    <source>
        <dbReference type="ARBA" id="ARBA00023004"/>
    </source>
</evidence>
<dbReference type="AlphaFoldDB" id="A0A1M6HTT8"/>
<keyword evidence="9" id="KW-1185">Reference proteome</keyword>
<evidence type="ECO:0000256" key="2">
    <source>
        <dbReference type="ARBA" id="ARBA00022723"/>
    </source>
</evidence>
<dbReference type="EMBL" id="FQZP01000035">
    <property type="protein sequence ID" value="SHJ25632.1"/>
    <property type="molecule type" value="Genomic_DNA"/>
</dbReference>
<dbReference type="CDD" id="cd00077">
    <property type="entry name" value="HDc"/>
    <property type="match status" value="1"/>
</dbReference>
<dbReference type="PANTHER" id="PTHR35795">
    <property type="entry name" value="SLR1885 PROTEIN"/>
    <property type="match status" value="1"/>
</dbReference>
<protein>
    <recommendedName>
        <fullName evidence="1">bis(5'-nucleosyl)-tetraphosphatase (symmetrical)</fullName>
        <ecNumber evidence="1">3.6.1.41</ecNumber>
    </recommendedName>
</protein>
<dbReference type="NCBIfam" id="TIGR00277">
    <property type="entry name" value="HDIG"/>
    <property type="match status" value="1"/>
</dbReference>
<dbReference type="Gene3D" id="1.10.3210.10">
    <property type="entry name" value="Hypothetical protein af1432"/>
    <property type="match status" value="1"/>
</dbReference>
<keyword evidence="4 8" id="KW-0378">Hydrolase</keyword>
<evidence type="ECO:0000256" key="4">
    <source>
        <dbReference type="ARBA" id="ARBA00022801"/>
    </source>
</evidence>
<dbReference type="InterPro" id="IPR003607">
    <property type="entry name" value="HD/PDEase_dom"/>
</dbReference>
<keyword evidence="2" id="KW-0479">Metal-binding</keyword>
<keyword evidence="5" id="KW-0408">Iron</keyword>
<dbReference type="EC" id="3.6.1.41" evidence="1"/>
<dbReference type="SMART" id="SM00471">
    <property type="entry name" value="HDc"/>
    <property type="match status" value="1"/>
</dbReference>
<dbReference type="GO" id="GO:0046872">
    <property type="term" value="F:metal ion binding"/>
    <property type="evidence" value="ECO:0007669"/>
    <property type="project" value="UniProtKB-KW"/>
</dbReference>
<dbReference type="Proteomes" id="UP000324781">
    <property type="component" value="Unassembled WGS sequence"/>
</dbReference>
<gene>
    <name evidence="8" type="ORF">SAMN05444373_103519</name>
</gene>
<comment type="catalytic activity">
    <reaction evidence="6">
        <text>P(1),P(4)-bis(5'-adenosyl) tetraphosphate + H2O = 2 ADP + 2 H(+)</text>
        <dbReference type="Rhea" id="RHEA:24252"/>
        <dbReference type="ChEBI" id="CHEBI:15377"/>
        <dbReference type="ChEBI" id="CHEBI:15378"/>
        <dbReference type="ChEBI" id="CHEBI:58141"/>
        <dbReference type="ChEBI" id="CHEBI:456216"/>
        <dbReference type="EC" id="3.6.1.41"/>
    </reaction>
</comment>
<dbReference type="GO" id="GO:0000166">
    <property type="term" value="F:nucleotide binding"/>
    <property type="evidence" value="ECO:0007669"/>
    <property type="project" value="UniProtKB-KW"/>
</dbReference>
<dbReference type="InterPro" id="IPR051094">
    <property type="entry name" value="Diverse_Catalytic_Enzymes"/>
</dbReference>
<name>A0A1M6HTT8_9FIRM</name>